<evidence type="ECO:0000313" key="5">
    <source>
        <dbReference type="Proteomes" id="UP000253065"/>
    </source>
</evidence>
<reference evidence="3 4" key="1">
    <citation type="submission" date="2018-07" db="EMBL/GenBank/DDBJ databases">
        <title>Freshwater and sediment microbial communities from various areas in North America, analyzing microbe dynamics in response to fracking.</title>
        <authorList>
            <person name="Lamendella R."/>
        </authorList>
    </citation>
    <scope>NUCLEOTIDE SEQUENCE [LARGE SCALE GENOMIC DNA]</scope>
    <source>
        <strain evidence="3 4">114E</strain>
        <strain evidence="2 5">114E_o</strain>
    </source>
</reference>
<dbReference type="GO" id="GO:0016787">
    <property type="term" value="F:hydrolase activity"/>
    <property type="evidence" value="ECO:0007669"/>
    <property type="project" value="UniProtKB-KW"/>
</dbReference>
<sequence>MTEHPLTLNTPDGHTIAGQQYLPAQPVAILVISHGMAEHGDRYQELARWLGAHNILVITYHHRGHGPHCPAELQGHYADQNGWQRVVDDLAQVVETARKQHPGLPVNLLGHSMGSFIAQSYAQQYGDRINALILSATNRIHRPQLLASRLLVNLIAGVRGRRHRSRLIGKMTFGQFNRAFRPNRTGSDWLSRDAEQVDRYEADPSCGFDCSVGLWQDFIGGMLSIRPATWHRDLPVHLLSGTADAVGEMGKGVRQHFQTIRESGIEQVTLRLFDGGRHEMLNETNRMEVWQYVLTLCRIQSPARSEVGDLPLAQSLP</sequence>
<dbReference type="Pfam" id="PF12146">
    <property type="entry name" value="Hydrolase_4"/>
    <property type="match status" value="1"/>
</dbReference>
<dbReference type="EMBL" id="QNSA01000002">
    <property type="protein sequence ID" value="RBP76148.1"/>
    <property type="molecule type" value="Genomic_DNA"/>
</dbReference>
<dbReference type="Proteomes" id="UP000253065">
    <property type="component" value="Unassembled WGS sequence"/>
</dbReference>
<protein>
    <submittedName>
        <fullName evidence="3">Alpha-beta hydrolase superfamily lysophospholipase</fullName>
    </submittedName>
</protein>
<evidence type="ECO:0000313" key="3">
    <source>
        <dbReference type="EMBL" id="RCW37021.1"/>
    </source>
</evidence>
<keyword evidence="5" id="KW-1185">Reference proteome</keyword>
<dbReference type="InterPro" id="IPR051044">
    <property type="entry name" value="MAG_DAG_Lipase"/>
</dbReference>
<feature type="domain" description="Serine aminopeptidase S33" evidence="1">
    <location>
        <begin position="25"/>
        <end position="285"/>
    </location>
</feature>
<evidence type="ECO:0000259" key="1">
    <source>
        <dbReference type="Pfam" id="PF12146"/>
    </source>
</evidence>
<dbReference type="InterPro" id="IPR022742">
    <property type="entry name" value="Hydrolase_4"/>
</dbReference>
<evidence type="ECO:0000313" key="4">
    <source>
        <dbReference type="Proteomes" id="UP000252795"/>
    </source>
</evidence>
<dbReference type="PANTHER" id="PTHR11614">
    <property type="entry name" value="PHOSPHOLIPASE-RELATED"/>
    <property type="match status" value="1"/>
</dbReference>
<dbReference type="InterPro" id="IPR029058">
    <property type="entry name" value="AB_hydrolase_fold"/>
</dbReference>
<dbReference type="EMBL" id="QPJB01000002">
    <property type="protein sequence ID" value="RCW37021.1"/>
    <property type="molecule type" value="Genomic_DNA"/>
</dbReference>
<proteinExistence type="predicted"/>
<name>A0A368VDH3_MARNT</name>
<organism evidence="3 4">
    <name type="scientific">Marinobacter nauticus</name>
    <name type="common">Marinobacter hydrocarbonoclasticus</name>
    <name type="synonym">Marinobacter aquaeolei</name>
    <dbReference type="NCBI Taxonomy" id="2743"/>
    <lineage>
        <taxon>Bacteria</taxon>
        <taxon>Pseudomonadati</taxon>
        <taxon>Pseudomonadota</taxon>
        <taxon>Gammaproteobacteria</taxon>
        <taxon>Pseudomonadales</taxon>
        <taxon>Marinobacteraceae</taxon>
        <taxon>Marinobacter</taxon>
    </lineage>
</organism>
<keyword evidence="3" id="KW-0378">Hydrolase</keyword>
<dbReference type="AlphaFoldDB" id="A0A368VDH3"/>
<accession>A0A368VDH3</accession>
<comment type="caution">
    <text evidence="3">The sequence shown here is derived from an EMBL/GenBank/DDBJ whole genome shotgun (WGS) entry which is preliminary data.</text>
</comment>
<dbReference type="Proteomes" id="UP000252795">
    <property type="component" value="Unassembled WGS sequence"/>
</dbReference>
<dbReference type="Gene3D" id="3.40.50.1820">
    <property type="entry name" value="alpha/beta hydrolase"/>
    <property type="match status" value="1"/>
</dbReference>
<evidence type="ECO:0000313" key="2">
    <source>
        <dbReference type="EMBL" id="RBP76148.1"/>
    </source>
</evidence>
<dbReference type="SUPFAM" id="SSF53474">
    <property type="entry name" value="alpha/beta-Hydrolases"/>
    <property type="match status" value="1"/>
</dbReference>
<gene>
    <name evidence="3" type="ORF">DET51_102167</name>
    <name evidence="2" type="ORF">DET64_102167</name>
</gene>
<dbReference type="RefSeq" id="WP_113879285.1">
    <property type="nucleotide sequence ID" value="NZ_QNSA01000002.1"/>
</dbReference>